<dbReference type="KEGG" id="ote:Oter_1773"/>
<dbReference type="AlphaFoldDB" id="B1ZVX1"/>
<dbReference type="EMBL" id="CP001032">
    <property type="protein sequence ID" value="ACB75057.1"/>
    <property type="molecule type" value="Genomic_DNA"/>
</dbReference>
<evidence type="ECO:0000313" key="3">
    <source>
        <dbReference type="Proteomes" id="UP000007013"/>
    </source>
</evidence>
<name>B1ZVX1_OPITP</name>
<dbReference type="eggNOG" id="COG1216">
    <property type="taxonomic scope" value="Bacteria"/>
</dbReference>
<feature type="domain" description="Glycosyltransferase 2-like" evidence="1">
    <location>
        <begin position="8"/>
        <end position="116"/>
    </location>
</feature>
<organism evidence="2 3">
    <name type="scientific">Opitutus terrae (strain DSM 11246 / JCM 15787 / PB90-1)</name>
    <dbReference type="NCBI Taxonomy" id="452637"/>
    <lineage>
        <taxon>Bacteria</taxon>
        <taxon>Pseudomonadati</taxon>
        <taxon>Verrucomicrobiota</taxon>
        <taxon>Opitutia</taxon>
        <taxon>Opitutales</taxon>
        <taxon>Opitutaceae</taxon>
        <taxon>Opitutus</taxon>
    </lineage>
</organism>
<reference evidence="2 3" key="1">
    <citation type="journal article" date="2011" name="J. Bacteriol.">
        <title>Genome sequence of the verrucomicrobium Opitutus terrae PB90-1, an abundant inhabitant of rice paddy soil ecosystems.</title>
        <authorList>
            <person name="van Passel M.W."/>
            <person name="Kant R."/>
            <person name="Palva A."/>
            <person name="Copeland A."/>
            <person name="Lucas S."/>
            <person name="Lapidus A."/>
            <person name="Glavina del Rio T."/>
            <person name="Pitluck S."/>
            <person name="Goltsman E."/>
            <person name="Clum A."/>
            <person name="Sun H."/>
            <person name="Schmutz J."/>
            <person name="Larimer F.W."/>
            <person name="Land M.L."/>
            <person name="Hauser L."/>
            <person name="Kyrpides N."/>
            <person name="Mikhailova N."/>
            <person name="Richardson P.P."/>
            <person name="Janssen P.H."/>
            <person name="de Vos W.M."/>
            <person name="Smidt H."/>
        </authorList>
    </citation>
    <scope>NUCLEOTIDE SEQUENCE [LARGE SCALE GENOMIC DNA]</scope>
    <source>
        <strain evidence="3">DSM 11246 / JCM 15787 / PB90-1</strain>
    </source>
</reference>
<accession>B1ZVX1</accession>
<dbReference type="SUPFAM" id="SSF53448">
    <property type="entry name" value="Nucleotide-diphospho-sugar transferases"/>
    <property type="match status" value="1"/>
</dbReference>
<dbReference type="InterPro" id="IPR029044">
    <property type="entry name" value="Nucleotide-diphossugar_trans"/>
</dbReference>
<dbReference type="Pfam" id="PF00535">
    <property type="entry name" value="Glycos_transf_2"/>
    <property type="match status" value="1"/>
</dbReference>
<dbReference type="InterPro" id="IPR001173">
    <property type="entry name" value="Glyco_trans_2-like"/>
</dbReference>
<evidence type="ECO:0000313" key="2">
    <source>
        <dbReference type="EMBL" id="ACB75057.1"/>
    </source>
</evidence>
<proteinExistence type="predicted"/>
<evidence type="ECO:0000259" key="1">
    <source>
        <dbReference type="Pfam" id="PF00535"/>
    </source>
</evidence>
<protein>
    <submittedName>
        <fullName evidence="2">Glycosyl transferase family 2</fullName>
    </submittedName>
</protein>
<dbReference type="STRING" id="452637.Oter_1773"/>
<sequence length="303" mass="33346">MPNVPILTIVIVAYRSCDEIGPCLRSLPAMLAGQPIEIIVVDNSPDDGAGELVQREFPQVRYIATPENLGFGRANNLGLAHSDPHGRYVLFLNPDTVCTAAAFEHCVGRLQADATIGLISPRLVLADGSMDLACRRSIPTLWDGFCRASGLAAVFPRTPLFAGYNLSHLPIGGTYDVGAINGAFMLATRRVLQIVAPDGRVFDERFFMYGDDLDLCIRVGRAGFRIVYDGSVTVIHLKGVSVAKEYDQMSRAIFDANRDVYLKHFNPRGSRWVRGKFIVAFGLWKRVALLRARLAGRRTVRPV</sequence>
<gene>
    <name evidence="2" type="ordered locus">Oter_1773</name>
</gene>
<keyword evidence="3" id="KW-1185">Reference proteome</keyword>
<dbReference type="HOGENOM" id="CLU_023845_0_1_0"/>
<dbReference type="PANTHER" id="PTHR43179">
    <property type="entry name" value="RHAMNOSYLTRANSFERASE WBBL"/>
    <property type="match status" value="1"/>
</dbReference>
<dbReference type="CDD" id="cd04186">
    <property type="entry name" value="GT_2_like_c"/>
    <property type="match status" value="1"/>
</dbReference>
<dbReference type="GO" id="GO:0016740">
    <property type="term" value="F:transferase activity"/>
    <property type="evidence" value="ECO:0007669"/>
    <property type="project" value="UniProtKB-KW"/>
</dbReference>
<dbReference type="CAZy" id="GT2">
    <property type="family name" value="Glycosyltransferase Family 2"/>
</dbReference>
<dbReference type="Proteomes" id="UP000007013">
    <property type="component" value="Chromosome"/>
</dbReference>
<dbReference type="RefSeq" id="WP_012374594.1">
    <property type="nucleotide sequence ID" value="NC_010571.1"/>
</dbReference>
<dbReference type="Gene3D" id="3.90.550.10">
    <property type="entry name" value="Spore Coat Polysaccharide Biosynthesis Protein SpsA, Chain A"/>
    <property type="match status" value="1"/>
</dbReference>
<dbReference type="PANTHER" id="PTHR43179:SF7">
    <property type="entry name" value="RHAMNOSYLTRANSFERASE WBBL"/>
    <property type="match status" value="1"/>
</dbReference>
<keyword evidence="2" id="KW-0808">Transferase</keyword>